<dbReference type="Proteomes" id="UP001497623">
    <property type="component" value="Unassembled WGS sequence"/>
</dbReference>
<feature type="non-terminal residue" evidence="1">
    <location>
        <position position="157"/>
    </location>
</feature>
<feature type="non-terminal residue" evidence="1">
    <location>
        <position position="1"/>
    </location>
</feature>
<proteinExistence type="predicted"/>
<sequence length="157" mass="17170">ECPTKNQCTKKGKKDGVVANCQLKQDECDGTSYIGKKFCKNSKKCSCCVPPIDCGEVKDTCKKLGQNAGVISYCLPKKLKKTCTGRFVPGKNKCTNFKKCGCCIPEKVTTTTEKPCLPSECDLLGKRKGVCSRTPIDDHQDVGPFQCTDDCNCHVDK</sequence>
<reference evidence="1 2" key="1">
    <citation type="submission" date="2024-05" db="EMBL/GenBank/DDBJ databases">
        <authorList>
            <person name="Wallberg A."/>
        </authorList>
    </citation>
    <scope>NUCLEOTIDE SEQUENCE [LARGE SCALE GENOMIC DNA]</scope>
</reference>
<evidence type="ECO:0000313" key="1">
    <source>
        <dbReference type="EMBL" id="CAL4101496.1"/>
    </source>
</evidence>
<accession>A0AAV2QXY0</accession>
<organism evidence="1 2">
    <name type="scientific">Meganyctiphanes norvegica</name>
    <name type="common">Northern krill</name>
    <name type="synonym">Thysanopoda norvegica</name>
    <dbReference type="NCBI Taxonomy" id="48144"/>
    <lineage>
        <taxon>Eukaryota</taxon>
        <taxon>Metazoa</taxon>
        <taxon>Ecdysozoa</taxon>
        <taxon>Arthropoda</taxon>
        <taxon>Crustacea</taxon>
        <taxon>Multicrustacea</taxon>
        <taxon>Malacostraca</taxon>
        <taxon>Eumalacostraca</taxon>
        <taxon>Eucarida</taxon>
        <taxon>Euphausiacea</taxon>
        <taxon>Euphausiidae</taxon>
        <taxon>Meganyctiphanes</taxon>
    </lineage>
</organism>
<gene>
    <name evidence="1" type="ORF">MNOR_LOCUS17025</name>
</gene>
<keyword evidence="2" id="KW-1185">Reference proteome</keyword>
<evidence type="ECO:0000313" key="2">
    <source>
        <dbReference type="Proteomes" id="UP001497623"/>
    </source>
</evidence>
<dbReference type="EMBL" id="CAXKWB010011465">
    <property type="protein sequence ID" value="CAL4101496.1"/>
    <property type="molecule type" value="Genomic_DNA"/>
</dbReference>
<name>A0AAV2QXY0_MEGNR</name>
<protein>
    <submittedName>
        <fullName evidence="1">Uncharacterized protein</fullName>
    </submittedName>
</protein>
<dbReference type="AlphaFoldDB" id="A0AAV2QXY0"/>
<comment type="caution">
    <text evidence="1">The sequence shown here is derived from an EMBL/GenBank/DDBJ whole genome shotgun (WGS) entry which is preliminary data.</text>
</comment>